<dbReference type="Pfam" id="PF13516">
    <property type="entry name" value="LRR_6"/>
    <property type="match status" value="1"/>
</dbReference>
<evidence type="ECO:0000313" key="5">
    <source>
        <dbReference type="EMBL" id="VDO98798.1"/>
    </source>
</evidence>
<dbReference type="PANTHER" id="PTHR24113:SF12">
    <property type="entry name" value="RAN GTPASE-ACTIVATING PROTEIN 1"/>
    <property type="match status" value="1"/>
</dbReference>
<dbReference type="OrthoDB" id="184583at2759"/>
<dbReference type="GO" id="GO:0005096">
    <property type="term" value="F:GTPase activator activity"/>
    <property type="evidence" value="ECO:0007669"/>
    <property type="project" value="UniProtKB-KW"/>
</dbReference>
<dbReference type="PANTHER" id="PTHR24113">
    <property type="entry name" value="RAN GTPASE-ACTIVATING PROTEIN 1"/>
    <property type="match status" value="1"/>
</dbReference>
<dbReference type="GO" id="GO:0006913">
    <property type="term" value="P:nucleocytoplasmic transport"/>
    <property type="evidence" value="ECO:0007669"/>
    <property type="project" value="TreeGrafter"/>
</dbReference>
<dbReference type="SUPFAM" id="SSF52047">
    <property type="entry name" value="RNI-like"/>
    <property type="match status" value="1"/>
</dbReference>
<dbReference type="InterPro" id="IPR001611">
    <property type="entry name" value="Leu-rich_rpt"/>
</dbReference>
<protein>
    <submittedName>
        <fullName evidence="7">RanGAP1_C domain-containing protein</fullName>
    </submittedName>
</protein>
<keyword evidence="2" id="KW-0433">Leucine-rich repeat</keyword>
<dbReference type="Gene3D" id="3.80.10.10">
    <property type="entry name" value="Ribonuclease Inhibitor"/>
    <property type="match status" value="1"/>
</dbReference>
<reference evidence="7" key="1">
    <citation type="submission" date="2016-06" db="UniProtKB">
        <authorList>
            <consortium name="WormBaseParasite"/>
        </authorList>
    </citation>
    <scope>IDENTIFICATION</scope>
</reference>
<dbReference type="SMART" id="SM00368">
    <property type="entry name" value="LRR_RI"/>
    <property type="match status" value="8"/>
</dbReference>
<organism evidence="7">
    <name type="scientific">Soboliphyme baturini</name>
    <dbReference type="NCBI Taxonomy" id="241478"/>
    <lineage>
        <taxon>Eukaryota</taxon>
        <taxon>Metazoa</taxon>
        <taxon>Ecdysozoa</taxon>
        <taxon>Nematoda</taxon>
        <taxon>Enoplea</taxon>
        <taxon>Dorylaimia</taxon>
        <taxon>Dioctophymatida</taxon>
        <taxon>Dioctophymatoidea</taxon>
        <taxon>Soboliphymatidae</taxon>
        <taxon>Soboliphyme</taxon>
    </lineage>
</organism>
<dbReference type="AlphaFoldDB" id="A0A183IGL2"/>
<dbReference type="InterPro" id="IPR027038">
    <property type="entry name" value="RanGap"/>
</dbReference>
<dbReference type="GO" id="GO:0031267">
    <property type="term" value="F:small GTPase binding"/>
    <property type="evidence" value="ECO:0007669"/>
    <property type="project" value="TreeGrafter"/>
</dbReference>
<evidence type="ECO:0000256" key="1">
    <source>
        <dbReference type="ARBA" id="ARBA00022468"/>
    </source>
</evidence>
<gene>
    <name evidence="5" type="ORF">SBAD_LOCUS2757</name>
</gene>
<proteinExistence type="predicted"/>
<keyword evidence="3" id="KW-0677">Repeat</keyword>
<dbReference type="Proteomes" id="UP000270296">
    <property type="component" value="Unassembled WGS sequence"/>
</dbReference>
<name>A0A183IGL2_9BILA</name>
<evidence type="ECO:0000313" key="7">
    <source>
        <dbReference type="WBParaSite" id="SBAD_0000288701-mRNA-1"/>
    </source>
</evidence>
<keyword evidence="6" id="KW-1185">Reference proteome</keyword>
<accession>A0A183IGL2</accession>
<sequence length="411" mass="44601">MSNKLEQELSHLLITEEHVVSFANQQLNLTSAEDAADVSNAIKSAEKMTTLILTGNTLGIEASERIGKAITHHRELKKYLCKAFVTAHCSLTELDLSDNALSVVGAHAIDFFLRSPSCSSLKILRLDNCGLGIAGGKEEAVIRSCVAYGTCQIAEPASHACLTSFRCFQIVARALLECQRRATARGTRMQLTTFSAGRNRLENTGAVALAKAFKAIAILEDLSLPQNGIHFIGVAALAKAFEFNPNLMSINFCDNTLGVKGSRALAEVLPKLKHLRVLNLSDSLVKSSGALVIAHALRSSISPLRELYLDGCELNYNACLGIVESLQSRENNQIGETGIEKLNKTLDTYGMKRCLLPIEEDAGTADESEEEEDEDKDLTSEEEASCNKSSMEATADKVFISLNYQALNMPT</sequence>
<evidence type="ECO:0000256" key="4">
    <source>
        <dbReference type="SAM" id="MobiDB-lite"/>
    </source>
</evidence>
<evidence type="ECO:0000256" key="2">
    <source>
        <dbReference type="ARBA" id="ARBA00022614"/>
    </source>
</evidence>
<evidence type="ECO:0000313" key="6">
    <source>
        <dbReference type="Proteomes" id="UP000270296"/>
    </source>
</evidence>
<dbReference type="InterPro" id="IPR032675">
    <property type="entry name" value="LRR_dom_sf"/>
</dbReference>
<dbReference type="GO" id="GO:0048471">
    <property type="term" value="C:perinuclear region of cytoplasm"/>
    <property type="evidence" value="ECO:0007669"/>
    <property type="project" value="TreeGrafter"/>
</dbReference>
<keyword evidence="1" id="KW-0343">GTPase activation</keyword>
<dbReference type="EMBL" id="UZAM01007387">
    <property type="protein sequence ID" value="VDO98798.1"/>
    <property type="molecule type" value="Genomic_DNA"/>
</dbReference>
<evidence type="ECO:0000256" key="3">
    <source>
        <dbReference type="ARBA" id="ARBA00022737"/>
    </source>
</evidence>
<feature type="region of interest" description="Disordered" evidence="4">
    <location>
        <begin position="360"/>
        <end position="391"/>
    </location>
</feature>
<dbReference type="GO" id="GO:0005829">
    <property type="term" value="C:cytosol"/>
    <property type="evidence" value="ECO:0007669"/>
    <property type="project" value="TreeGrafter"/>
</dbReference>
<dbReference type="GO" id="GO:0005634">
    <property type="term" value="C:nucleus"/>
    <property type="evidence" value="ECO:0007669"/>
    <property type="project" value="TreeGrafter"/>
</dbReference>
<reference evidence="5 6" key="2">
    <citation type="submission" date="2018-11" db="EMBL/GenBank/DDBJ databases">
        <authorList>
            <consortium name="Pathogen Informatics"/>
        </authorList>
    </citation>
    <scope>NUCLEOTIDE SEQUENCE [LARGE SCALE GENOMIC DNA]</scope>
</reference>
<feature type="compositionally biased region" description="Acidic residues" evidence="4">
    <location>
        <begin position="360"/>
        <end position="384"/>
    </location>
</feature>
<dbReference type="WBParaSite" id="SBAD_0000288701-mRNA-1">
    <property type="protein sequence ID" value="SBAD_0000288701-mRNA-1"/>
    <property type="gene ID" value="SBAD_0000288701"/>
</dbReference>